<comment type="caution">
    <text evidence="1">The sequence shown here is derived from an EMBL/GenBank/DDBJ whole genome shotgun (WGS) entry which is preliminary data.</text>
</comment>
<sequence>MITGRKQSATAWLTIALLFGVQAWLVHHKAADHHHLAHGGHHHETRLLTPQDLLQWALAQTTGTSHSHDDHPVHPDEDHEITSAPLRKTEPVSLGLPVLCLEQPLLLVAPEPLPWETLVSDQDVPRHGVSPTRQPRAPPLFFVV</sequence>
<evidence type="ECO:0000313" key="1">
    <source>
        <dbReference type="EMBL" id="MBO1322448.1"/>
    </source>
</evidence>
<keyword evidence="2" id="KW-1185">Reference proteome</keyword>
<protein>
    <submittedName>
        <fullName evidence="1">Uncharacterized protein</fullName>
    </submittedName>
</protein>
<gene>
    <name evidence="1" type="ORF">J3U88_28505</name>
</gene>
<dbReference type="EMBL" id="JAFREP010000037">
    <property type="protein sequence ID" value="MBO1322448.1"/>
    <property type="molecule type" value="Genomic_DNA"/>
</dbReference>
<dbReference type="AlphaFoldDB" id="A0A8J7QPT6"/>
<evidence type="ECO:0000313" key="2">
    <source>
        <dbReference type="Proteomes" id="UP000664417"/>
    </source>
</evidence>
<reference evidence="1" key="1">
    <citation type="submission" date="2021-03" db="EMBL/GenBank/DDBJ databases">
        <authorList>
            <person name="Wang G."/>
        </authorList>
    </citation>
    <scope>NUCLEOTIDE SEQUENCE</scope>
    <source>
        <strain evidence="1">KCTC 12899</strain>
    </source>
</reference>
<proteinExistence type="predicted"/>
<organism evidence="1 2">
    <name type="scientific">Acanthopleuribacter pedis</name>
    <dbReference type="NCBI Taxonomy" id="442870"/>
    <lineage>
        <taxon>Bacteria</taxon>
        <taxon>Pseudomonadati</taxon>
        <taxon>Acidobacteriota</taxon>
        <taxon>Holophagae</taxon>
        <taxon>Acanthopleuribacterales</taxon>
        <taxon>Acanthopleuribacteraceae</taxon>
        <taxon>Acanthopleuribacter</taxon>
    </lineage>
</organism>
<dbReference type="Proteomes" id="UP000664417">
    <property type="component" value="Unassembled WGS sequence"/>
</dbReference>
<accession>A0A8J7QPT6</accession>
<dbReference type="RefSeq" id="WP_207862421.1">
    <property type="nucleotide sequence ID" value="NZ_JAFREP010000037.1"/>
</dbReference>
<name>A0A8J7QPT6_9BACT</name>